<name>A0A2M8DLV5_9BACT</name>
<organism evidence="1 2">
    <name type="scientific">Candidatus Nealsonbacteria bacterium CG_4_9_14_0_8_um_filter_36_17</name>
    <dbReference type="NCBI Taxonomy" id="1974693"/>
    <lineage>
        <taxon>Bacteria</taxon>
        <taxon>Candidatus Nealsoniibacteriota</taxon>
    </lineage>
</organism>
<protein>
    <submittedName>
        <fullName evidence="1">Uncharacterized protein</fullName>
    </submittedName>
</protein>
<proteinExistence type="predicted"/>
<evidence type="ECO:0000313" key="2">
    <source>
        <dbReference type="Proteomes" id="UP000230097"/>
    </source>
</evidence>
<dbReference type="AlphaFoldDB" id="A0A2M8DLV5"/>
<comment type="caution">
    <text evidence="1">The sequence shown here is derived from an EMBL/GenBank/DDBJ whole genome shotgun (WGS) entry which is preliminary data.</text>
</comment>
<evidence type="ECO:0000313" key="1">
    <source>
        <dbReference type="EMBL" id="PJB98801.1"/>
    </source>
</evidence>
<dbReference type="EMBL" id="PFTC01000023">
    <property type="protein sequence ID" value="PJB98801.1"/>
    <property type="molecule type" value="Genomic_DNA"/>
</dbReference>
<reference evidence="2" key="1">
    <citation type="submission" date="2017-09" db="EMBL/GenBank/DDBJ databases">
        <title>Depth-based differentiation of microbial function through sediment-hosted aquifers and enrichment of novel symbionts in the deep terrestrial subsurface.</title>
        <authorList>
            <person name="Probst A.J."/>
            <person name="Ladd B."/>
            <person name="Jarett J.K."/>
            <person name="Geller-Mcgrath D.E."/>
            <person name="Sieber C.M.K."/>
            <person name="Emerson J.B."/>
            <person name="Anantharaman K."/>
            <person name="Thomas B.C."/>
            <person name="Malmstrom R."/>
            <person name="Stieglmeier M."/>
            <person name="Klingl A."/>
            <person name="Woyke T."/>
            <person name="Ryan C.M."/>
            <person name="Banfield J.F."/>
        </authorList>
    </citation>
    <scope>NUCLEOTIDE SEQUENCE [LARGE SCALE GENOMIC DNA]</scope>
</reference>
<accession>A0A2M8DLV5</accession>
<gene>
    <name evidence="1" type="ORF">CO078_00775</name>
</gene>
<dbReference type="Proteomes" id="UP000230097">
    <property type="component" value="Unassembled WGS sequence"/>
</dbReference>
<sequence>MKKLIFIIIPLIAFGFLLAVFYIPGSQETTSASNPDNPGDPSVTDSFTNTTMVASSTNLIVDTTAGQVKLTDVCYGIADGTKVPGCDGVCQVCQNGTCGVVANNTQVTGCNGVCQACQSGSCGVANAGTDPGNQCTASGCATTDNCSGTGATCGFPAAGSQPTGCTGCYYCNGTGGCVYCRWVQGTTISATCCKGTSKPCTWGNRGVSGYGDGITIRCDLGVYTWCGMSPRCEGVWYPHHLQCTCD</sequence>